<dbReference type="Pfam" id="PF04280">
    <property type="entry name" value="Tim44"/>
    <property type="match status" value="1"/>
</dbReference>
<evidence type="ECO:0000313" key="4">
    <source>
        <dbReference type="EMBL" id="GFK92599.1"/>
    </source>
</evidence>
<evidence type="ECO:0000313" key="5">
    <source>
        <dbReference type="Proteomes" id="UP000494245"/>
    </source>
</evidence>
<feature type="transmembrane region" description="Helical" evidence="2">
    <location>
        <begin position="24"/>
        <end position="44"/>
    </location>
</feature>
<evidence type="ECO:0000256" key="2">
    <source>
        <dbReference type="SAM" id="Phobius"/>
    </source>
</evidence>
<organism evidence="4 5">
    <name type="scientific">Fundidesulfovibrio magnetotacticus</name>
    <dbReference type="NCBI Taxonomy" id="2730080"/>
    <lineage>
        <taxon>Bacteria</taxon>
        <taxon>Pseudomonadati</taxon>
        <taxon>Thermodesulfobacteriota</taxon>
        <taxon>Desulfovibrionia</taxon>
        <taxon>Desulfovibrionales</taxon>
        <taxon>Desulfovibrionaceae</taxon>
        <taxon>Fundidesulfovibrio</taxon>
    </lineage>
</organism>
<evidence type="ECO:0000259" key="3">
    <source>
        <dbReference type="SMART" id="SM00978"/>
    </source>
</evidence>
<proteinExistence type="predicted"/>
<dbReference type="AlphaFoldDB" id="A0A6V8LR47"/>
<accession>A0A6V8LR47</accession>
<keyword evidence="2" id="KW-0472">Membrane</keyword>
<reference evidence="4 5" key="1">
    <citation type="submission" date="2020-04" db="EMBL/GenBank/DDBJ databases">
        <authorList>
            <consortium name="Desulfovibrio sp. FSS-1 genome sequencing consortium"/>
            <person name="Shimoshige H."/>
            <person name="Kobayashi H."/>
            <person name="Maekawa T."/>
        </authorList>
    </citation>
    <scope>NUCLEOTIDE SEQUENCE [LARGE SCALE GENOMIC DNA]</scope>
    <source>
        <strain evidence="4 5">SIID29052-01</strain>
    </source>
</reference>
<dbReference type="SMART" id="SM00978">
    <property type="entry name" value="Tim44"/>
    <property type="match status" value="1"/>
</dbReference>
<evidence type="ECO:0000256" key="1">
    <source>
        <dbReference type="SAM" id="MobiDB-lite"/>
    </source>
</evidence>
<keyword evidence="2" id="KW-0812">Transmembrane</keyword>
<dbReference type="InterPro" id="IPR007379">
    <property type="entry name" value="Tim44-like_dom"/>
</dbReference>
<dbReference type="PANTHER" id="PTHR41542:SF1">
    <property type="entry name" value="BLL5807 PROTEIN"/>
    <property type="match status" value="1"/>
</dbReference>
<keyword evidence="5" id="KW-1185">Reference proteome</keyword>
<sequence length="233" mass="26364">MDLLPLLGAFPAQAAQDVLGQQPSRALMGLLDVIFIALAGWVAWRVISNLSKRRPPDEDNTYDVTPRDDEGDSGMDQRSRRAQAAWEYLTGQQGRDLRQPPAQDEPHEPDAPGTFNQAEFLRGAKVMFGRIKQSWAMRNLSDLRQFAAPDMMARFERWAAERPDRQAVSVLLVEAQVLEVQREAGRTVVEVAYQATVADDPSASRQVNEVWRFSREENVADAKWLLEDMAQRQ</sequence>
<dbReference type="Gene3D" id="3.10.450.240">
    <property type="match status" value="1"/>
</dbReference>
<name>A0A6V8LR47_9BACT</name>
<dbReference type="EMBL" id="BLTE01000001">
    <property type="protein sequence ID" value="GFK92599.1"/>
    <property type="molecule type" value="Genomic_DNA"/>
</dbReference>
<dbReference type="PANTHER" id="PTHR41542">
    <property type="entry name" value="BLL5807 PROTEIN"/>
    <property type="match status" value="1"/>
</dbReference>
<dbReference type="InterPro" id="IPR032710">
    <property type="entry name" value="NTF2-like_dom_sf"/>
</dbReference>
<comment type="caution">
    <text evidence="4">The sequence shown here is derived from an EMBL/GenBank/DDBJ whole genome shotgun (WGS) entry which is preliminary data.</text>
</comment>
<feature type="region of interest" description="Disordered" evidence="1">
    <location>
        <begin position="54"/>
        <end position="113"/>
    </location>
</feature>
<gene>
    <name evidence="4" type="ORF">NNJEOMEG_00424</name>
</gene>
<dbReference type="SUPFAM" id="SSF54427">
    <property type="entry name" value="NTF2-like"/>
    <property type="match status" value="1"/>
</dbReference>
<dbReference type="RefSeq" id="WP_173080811.1">
    <property type="nucleotide sequence ID" value="NZ_BLTE01000001.1"/>
</dbReference>
<reference evidence="4 5" key="2">
    <citation type="submission" date="2020-05" db="EMBL/GenBank/DDBJ databases">
        <title>Draft genome sequence of Desulfovibrio sp. strainFSS-1.</title>
        <authorList>
            <person name="Shimoshige H."/>
            <person name="Kobayashi H."/>
            <person name="Maekawa T."/>
        </authorList>
    </citation>
    <scope>NUCLEOTIDE SEQUENCE [LARGE SCALE GENOMIC DNA]</scope>
    <source>
        <strain evidence="4 5">SIID29052-01</strain>
    </source>
</reference>
<protein>
    <recommendedName>
        <fullName evidence="3">Tim44-like domain-containing protein</fullName>
    </recommendedName>
</protein>
<feature type="domain" description="Tim44-like" evidence="3">
    <location>
        <begin position="102"/>
        <end position="231"/>
    </location>
</feature>
<dbReference type="Proteomes" id="UP000494245">
    <property type="component" value="Unassembled WGS sequence"/>
</dbReference>
<keyword evidence="2" id="KW-1133">Transmembrane helix</keyword>